<keyword evidence="1" id="KW-0813">Transport</keyword>
<keyword evidence="1" id="KW-1003">Cell membrane</keyword>
<protein>
    <recommendedName>
        <fullName evidence="1">Sodium/glutamate symporter</fullName>
    </recommendedName>
</protein>
<feature type="transmembrane region" description="Helical" evidence="1">
    <location>
        <begin position="177"/>
        <end position="199"/>
    </location>
</feature>
<feature type="transmembrane region" description="Helical" evidence="1">
    <location>
        <begin position="362"/>
        <end position="380"/>
    </location>
</feature>
<name>A0A133S702_9FIRM</name>
<feature type="transmembrane region" description="Helical" evidence="1">
    <location>
        <begin position="307"/>
        <end position="328"/>
    </location>
</feature>
<sequence length="486" mass="52820">MAKVLSIDPSLFYSHIYIIKNFSILIRGIYKEDVEYIIYTYFVYMINSIVFNWLFMIQCNKLFLFVKRSDFMPLIDLKLVNDVWTLNLSMIQTVGLAVITLFIGTWINKHSKFLQRMCMPAPAVGALPFAFLTAILSYYHILDIKFEGSLQTFLMLAFFTTIGLMASLKVLKKGGIFIIFFFLACAVWIVVQNTAGIAIAKALGIEPIIGIMAGSVSMIGGLGTAGAFGPYYEQLLGIPGTASAAVAAATFGMVAGTILGAPVGERIIKMHKVKTPYDNPETMDDDNIDYIEDHVEGGGKQFNSQDLLTICMWIGLALGIGTIVSAGLSILTPLPAYIGSMICAAIIRNFGDFTKSYKINDAALDAVSNVALSLFVTMAINSLKLVQLIDLALPLITILVAQMALICVFAYIIYFLFGRNYDSVMLGAGAIGFGLGATPNALVNMLSLASKHGPSPRAWLVVSLVGAFLIDFANAFIITTMAGILY</sequence>
<comment type="caution">
    <text evidence="2">The sequence shown here is derived from an EMBL/GenBank/DDBJ whole genome shotgun (WGS) entry which is preliminary data.</text>
</comment>
<dbReference type="Pfam" id="PF03616">
    <property type="entry name" value="Glt_symporter"/>
    <property type="match status" value="1"/>
</dbReference>
<feature type="transmembrane region" description="Helical" evidence="1">
    <location>
        <begin position="458"/>
        <end position="485"/>
    </location>
</feature>
<keyword evidence="1" id="KW-0406">Ion transport</keyword>
<keyword evidence="1" id="KW-0769">Symport</keyword>
<feature type="transmembrane region" description="Helical" evidence="1">
    <location>
        <begin position="119"/>
        <end position="141"/>
    </location>
</feature>
<gene>
    <name evidence="2" type="ORF">HMPREF3233_00256</name>
</gene>
<evidence type="ECO:0000313" key="3">
    <source>
        <dbReference type="Proteomes" id="UP000070226"/>
    </source>
</evidence>
<accession>A0A133S702</accession>
<dbReference type="PANTHER" id="PTHR36178:SF1">
    <property type="entry name" value="SODIUM_GLUTAMATE SYMPORTER"/>
    <property type="match status" value="1"/>
</dbReference>
<comment type="subcellular location">
    <subcellularLocation>
        <location evidence="1">Cell membrane</location>
        <topology evidence="1">Multi-pass membrane protein</topology>
    </subcellularLocation>
</comment>
<dbReference type="GO" id="GO:0015813">
    <property type="term" value="P:L-glutamate transmembrane transport"/>
    <property type="evidence" value="ECO:0007669"/>
    <property type="project" value="InterPro"/>
</dbReference>
<feature type="transmembrane region" description="Helical" evidence="1">
    <location>
        <begin position="84"/>
        <end position="107"/>
    </location>
</feature>
<comment type="function">
    <text evidence="1">Catalyzes the sodium-dependent transport of glutamate.</text>
</comment>
<dbReference type="GO" id="GO:0015501">
    <property type="term" value="F:glutamate:sodium symporter activity"/>
    <property type="evidence" value="ECO:0007669"/>
    <property type="project" value="UniProtKB-UniRule"/>
</dbReference>
<proteinExistence type="inferred from homology"/>
<feature type="transmembrane region" description="Helical" evidence="1">
    <location>
        <begin position="36"/>
        <end position="63"/>
    </location>
</feature>
<reference evidence="2 3" key="1">
    <citation type="submission" date="2016-01" db="EMBL/GenBank/DDBJ databases">
        <authorList>
            <person name="Oliw E.H."/>
        </authorList>
    </citation>
    <scope>NUCLEOTIDE SEQUENCE [LARGE SCALE GENOMIC DNA]</scope>
    <source>
        <strain evidence="2 3">CMW7756B</strain>
    </source>
</reference>
<evidence type="ECO:0000256" key="1">
    <source>
        <dbReference type="HAMAP-Rule" id="MF_02062"/>
    </source>
</evidence>
<feature type="transmembrane region" description="Helical" evidence="1">
    <location>
        <begin position="424"/>
        <end position="446"/>
    </location>
</feature>
<dbReference type="PANTHER" id="PTHR36178">
    <property type="entry name" value="SLR0625 PROTEIN"/>
    <property type="match status" value="1"/>
</dbReference>
<feature type="transmembrane region" description="Helical" evidence="1">
    <location>
        <begin position="153"/>
        <end position="171"/>
    </location>
</feature>
<comment type="similarity">
    <text evidence="1">Belongs to the glutamate:Na(+) symporter (ESS) (TC 2.A.27) family.</text>
</comment>
<dbReference type="PATRIC" id="fig|39777.7.peg.248"/>
<dbReference type="GO" id="GO:0005886">
    <property type="term" value="C:plasma membrane"/>
    <property type="evidence" value="ECO:0007669"/>
    <property type="project" value="UniProtKB-SubCell"/>
</dbReference>
<comment type="caution">
    <text evidence="1">Lacks conserved residue(s) required for the propagation of feature annotation.</text>
</comment>
<feature type="transmembrane region" description="Helical" evidence="1">
    <location>
        <begin position="244"/>
        <end position="264"/>
    </location>
</feature>
<dbReference type="InterPro" id="IPR004445">
    <property type="entry name" value="GltS"/>
</dbReference>
<keyword evidence="1" id="KW-0915">Sodium</keyword>
<evidence type="ECO:0000313" key="2">
    <source>
        <dbReference type="EMBL" id="KXA65486.1"/>
    </source>
</evidence>
<feature type="transmembrane region" description="Helical" evidence="1">
    <location>
        <begin position="392"/>
        <end position="417"/>
    </location>
</feature>
<feature type="transmembrane region" description="Helical" evidence="1">
    <location>
        <begin position="211"/>
        <end position="232"/>
    </location>
</feature>
<keyword evidence="1" id="KW-0472">Membrane</keyword>
<keyword evidence="1" id="KW-0812">Transmembrane</keyword>
<dbReference type="HAMAP" id="MF_02062">
    <property type="entry name" value="GltS"/>
    <property type="match status" value="1"/>
</dbReference>
<keyword evidence="1" id="KW-0739">Sodium transport</keyword>
<dbReference type="Proteomes" id="UP000070226">
    <property type="component" value="Unassembled WGS sequence"/>
</dbReference>
<organism evidence="2">
    <name type="scientific">Veillonella atypica</name>
    <dbReference type="NCBI Taxonomy" id="39777"/>
    <lineage>
        <taxon>Bacteria</taxon>
        <taxon>Bacillati</taxon>
        <taxon>Bacillota</taxon>
        <taxon>Negativicutes</taxon>
        <taxon>Veillonellales</taxon>
        <taxon>Veillonellaceae</taxon>
        <taxon>Veillonella</taxon>
    </lineage>
</organism>
<keyword evidence="1" id="KW-1133">Transmembrane helix</keyword>
<dbReference type="AlphaFoldDB" id="A0A133S702"/>
<feature type="transmembrane region" description="Helical" evidence="1">
    <location>
        <begin position="12"/>
        <end position="30"/>
    </location>
</feature>
<keyword evidence="1" id="KW-0029">Amino-acid transport</keyword>
<dbReference type="EMBL" id="LRQT01000004">
    <property type="protein sequence ID" value="KXA65486.1"/>
    <property type="molecule type" value="Genomic_DNA"/>
</dbReference>